<dbReference type="Gene3D" id="3.40.50.150">
    <property type="entry name" value="Vaccinia Virus protein VP39"/>
    <property type="match status" value="1"/>
</dbReference>
<name>A0A4V1M4H4_TREME</name>
<dbReference type="InterPro" id="IPR052290">
    <property type="entry name" value="Sphingo_C9-MT"/>
</dbReference>
<evidence type="ECO:0000256" key="7">
    <source>
        <dbReference type="ARBA" id="ARBA00022679"/>
    </source>
</evidence>
<comment type="pathway">
    <text evidence="2">Lipid metabolism; sphingolipid metabolism.</text>
</comment>
<evidence type="ECO:0000256" key="5">
    <source>
        <dbReference type="ARBA" id="ARBA00022516"/>
    </source>
</evidence>
<dbReference type="GO" id="GO:0032259">
    <property type="term" value="P:methylation"/>
    <property type="evidence" value="ECO:0007669"/>
    <property type="project" value="UniProtKB-KW"/>
</dbReference>
<feature type="transmembrane region" description="Helical" evidence="15">
    <location>
        <begin position="67"/>
        <end position="85"/>
    </location>
</feature>
<dbReference type="GO" id="GO:0016020">
    <property type="term" value="C:membrane"/>
    <property type="evidence" value="ECO:0007669"/>
    <property type="project" value="UniProtKB-SubCell"/>
</dbReference>
<comment type="similarity">
    <text evidence="4">Belongs to the CFA/CMAS family.</text>
</comment>
<keyword evidence="17" id="KW-1185">Reference proteome</keyword>
<reference evidence="16 17" key="1">
    <citation type="submission" date="2016-06" db="EMBL/GenBank/DDBJ databases">
        <title>Evolution of pathogenesis and genome organization in the Tremellales.</title>
        <authorList>
            <person name="Cuomo C."/>
            <person name="Litvintseva A."/>
            <person name="Heitman J."/>
            <person name="Chen Y."/>
            <person name="Sun S."/>
            <person name="Springer D."/>
            <person name="Dromer F."/>
            <person name="Young S."/>
            <person name="Zeng Q."/>
            <person name="Chapman S."/>
            <person name="Gujja S."/>
            <person name="Saif S."/>
            <person name="Birren B."/>
        </authorList>
    </citation>
    <scope>NUCLEOTIDE SEQUENCE [LARGE SCALE GENOMIC DNA]</scope>
    <source>
        <strain evidence="16 17">ATCC 28783</strain>
    </source>
</reference>
<dbReference type="VEuPathDB" id="FungiDB:TREMEDRAFT_69739"/>
<evidence type="ECO:0000256" key="14">
    <source>
        <dbReference type="ARBA" id="ARBA00039020"/>
    </source>
</evidence>
<proteinExistence type="inferred from homology"/>
<comment type="subcellular location">
    <subcellularLocation>
        <location evidence="1">Membrane</location>
        <topology evidence="1">Multi-pass membrane protein</topology>
    </subcellularLocation>
</comment>
<keyword evidence="6 16" id="KW-0489">Methyltransferase</keyword>
<evidence type="ECO:0000313" key="16">
    <source>
        <dbReference type="EMBL" id="RXK40377.1"/>
    </source>
</evidence>
<dbReference type="SUPFAM" id="SSF53335">
    <property type="entry name" value="S-adenosyl-L-methionine-dependent methyltransferases"/>
    <property type="match status" value="1"/>
</dbReference>
<evidence type="ECO:0000256" key="1">
    <source>
        <dbReference type="ARBA" id="ARBA00004141"/>
    </source>
</evidence>
<keyword evidence="9 15" id="KW-0812">Transmembrane</keyword>
<protein>
    <recommendedName>
        <fullName evidence="14">sphingolipid C(9)-methyltransferase</fullName>
        <ecNumber evidence="14">2.1.1.317</ecNumber>
    </recommendedName>
</protein>
<dbReference type="EC" id="2.1.1.317" evidence="14"/>
<dbReference type="OrthoDB" id="412182at2759"/>
<evidence type="ECO:0000256" key="15">
    <source>
        <dbReference type="SAM" id="Phobius"/>
    </source>
</evidence>
<evidence type="ECO:0000256" key="11">
    <source>
        <dbReference type="ARBA" id="ARBA00022989"/>
    </source>
</evidence>
<dbReference type="PANTHER" id="PTHR45197:SF1">
    <property type="entry name" value="SPHINGOLIPID C9-METHYLTRANSFERASE A-RELATED"/>
    <property type="match status" value="1"/>
</dbReference>
<gene>
    <name evidence="16" type="ORF">M231_02360</name>
</gene>
<keyword evidence="12" id="KW-0443">Lipid metabolism</keyword>
<dbReference type="CDD" id="cd02440">
    <property type="entry name" value="AdoMet_MTases"/>
    <property type="match status" value="1"/>
</dbReference>
<dbReference type="InParanoid" id="A0A4V1M4H4"/>
<evidence type="ECO:0000256" key="9">
    <source>
        <dbReference type="ARBA" id="ARBA00022692"/>
    </source>
</evidence>
<comment type="pathway">
    <text evidence="3">Sphingolipid metabolism.</text>
</comment>
<keyword evidence="13 15" id="KW-0472">Membrane</keyword>
<evidence type="ECO:0000256" key="4">
    <source>
        <dbReference type="ARBA" id="ARBA00010815"/>
    </source>
</evidence>
<keyword evidence="5" id="KW-0444">Lipid biosynthesis</keyword>
<dbReference type="Pfam" id="PF02353">
    <property type="entry name" value="CMAS"/>
    <property type="match status" value="1"/>
</dbReference>
<evidence type="ECO:0000256" key="10">
    <source>
        <dbReference type="ARBA" id="ARBA00022919"/>
    </source>
</evidence>
<accession>A0A4V1M4H4</accession>
<evidence type="ECO:0000256" key="13">
    <source>
        <dbReference type="ARBA" id="ARBA00023136"/>
    </source>
</evidence>
<dbReference type="GO" id="GO:0006665">
    <property type="term" value="P:sphingolipid metabolic process"/>
    <property type="evidence" value="ECO:0007669"/>
    <property type="project" value="UniProtKB-KW"/>
</dbReference>
<dbReference type="PANTHER" id="PTHR45197">
    <property type="entry name" value="SYNTHASE, PUTATIVE (AFU_ORTHOLOGUE AFUA_7G04190)-RELATED"/>
    <property type="match status" value="1"/>
</dbReference>
<keyword evidence="11 15" id="KW-1133">Transmembrane helix</keyword>
<dbReference type="Proteomes" id="UP000289152">
    <property type="component" value="Unassembled WGS sequence"/>
</dbReference>
<evidence type="ECO:0000256" key="2">
    <source>
        <dbReference type="ARBA" id="ARBA00004760"/>
    </source>
</evidence>
<evidence type="ECO:0000256" key="6">
    <source>
        <dbReference type="ARBA" id="ARBA00022603"/>
    </source>
</evidence>
<dbReference type="AlphaFoldDB" id="A0A4V1M4H4"/>
<evidence type="ECO:0000313" key="17">
    <source>
        <dbReference type="Proteomes" id="UP000289152"/>
    </source>
</evidence>
<keyword evidence="8" id="KW-0949">S-adenosyl-L-methionine</keyword>
<dbReference type="EMBL" id="SDIL01000019">
    <property type="protein sequence ID" value="RXK40377.1"/>
    <property type="molecule type" value="Genomic_DNA"/>
</dbReference>
<evidence type="ECO:0000256" key="8">
    <source>
        <dbReference type="ARBA" id="ARBA00022691"/>
    </source>
</evidence>
<dbReference type="STRING" id="5217.A0A4V1M4H4"/>
<feature type="transmembrane region" description="Helical" evidence="15">
    <location>
        <begin position="38"/>
        <end position="55"/>
    </location>
</feature>
<dbReference type="GO" id="GO:0008168">
    <property type="term" value="F:methyltransferase activity"/>
    <property type="evidence" value="ECO:0007669"/>
    <property type="project" value="UniProtKB-KW"/>
</dbReference>
<comment type="caution">
    <text evidence="16">The sequence shown here is derived from an EMBL/GenBank/DDBJ whole genome shotgun (WGS) entry which is preliminary data.</text>
</comment>
<sequence>MSGSEKPFEVSQGVVSYTTTSYPAIANPTLPAEGNASFSNYHLAAIVLFVPWVITKIFPWRTSWTGYFILVILLGIPLTISYWILASKYGPRLNEKIPLPGKPQDEYITILSDSLKKRYEGKKIPMQVFHDAYFDGKIDFKDDVLKIMEYRHDWASFEFTPPLFKYVFTNLIPEVVIHSSSQDEEQVREHYDRGDDFYSWFLGPRMVYTSGVIKDINRMETLEELQDNKMTMVCEKLALKPGDKMLDIGCGWGTLVTHAAKNYGVDVTGVTLAKNQTVFGNARLRENGIPESQGRVLCTDFRDLPKEKGYYNKISCLEMAEHVGIRRYSKFLKEVYDLLADDGILVFQVAGIRTCWQFEDLIWGLFMNKYVFPGADASLPLGWVISKLESANFEVKSVDVLGVHYSATIYRWYLNWVSNKDKVVEKYGVRWYRIWVYFLAYSVIASRQGTASVFQITLHKNLNGFHRVEGIPSHGSLHTPISREIKPVISHTEMWPDH</sequence>
<keyword evidence="10" id="KW-0746">Sphingolipid metabolism</keyword>
<evidence type="ECO:0000256" key="3">
    <source>
        <dbReference type="ARBA" id="ARBA00004991"/>
    </source>
</evidence>
<evidence type="ECO:0000256" key="12">
    <source>
        <dbReference type="ARBA" id="ARBA00023098"/>
    </source>
</evidence>
<organism evidence="16 17">
    <name type="scientific">Tremella mesenterica</name>
    <name type="common">Jelly fungus</name>
    <dbReference type="NCBI Taxonomy" id="5217"/>
    <lineage>
        <taxon>Eukaryota</taxon>
        <taxon>Fungi</taxon>
        <taxon>Dikarya</taxon>
        <taxon>Basidiomycota</taxon>
        <taxon>Agaricomycotina</taxon>
        <taxon>Tremellomycetes</taxon>
        <taxon>Tremellales</taxon>
        <taxon>Tremellaceae</taxon>
        <taxon>Tremella</taxon>
    </lineage>
</organism>
<dbReference type="InterPro" id="IPR029063">
    <property type="entry name" value="SAM-dependent_MTases_sf"/>
</dbReference>
<keyword evidence="7 16" id="KW-0808">Transferase</keyword>